<feature type="transmembrane region" description="Helical" evidence="7">
    <location>
        <begin position="212"/>
        <end position="232"/>
    </location>
</feature>
<comment type="caution">
    <text evidence="9">The sequence shown here is derived from an EMBL/GenBank/DDBJ whole genome shotgun (WGS) entry which is preliminary data.</text>
</comment>
<feature type="transmembrane region" description="Helical" evidence="7">
    <location>
        <begin position="355"/>
        <end position="376"/>
    </location>
</feature>
<keyword evidence="5 7" id="KW-1133">Transmembrane helix</keyword>
<feature type="domain" description="ABC transmembrane type-1" evidence="8">
    <location>
        <begin position="79"/>
        <end position="262"/>
    </location>
</feature>
<feature type="transmembrane region" description="Helical" evidence="7">
    <location>
        <begin position="117"/>
        <end position="143"/>
    </location>
</feature>
<evidence type="ECO:0000256" key="1">
    <source>
        <dbReference type="ARBA" id="ARBA00004651"/>
    </source>
</evidence>
<accession>A0A366M129</accession>
<organism evidence="9 10">
    <name type="scientific">Spongiactinospora rosea</name>
    <dbReference type="NCBI Taxonomy" id="2248750"/>
    <lineage>
        <taxon>Bacteria</taxon>
        <taxon>Bacillati</taxon>
        <taxon>Actinomycetota</taxon>
        <taxon>Actinomycetes</taxon>
        <taxon>Streptosporangiales</taxon>
        <taxon>Streptosporangiaceae</taxon>
        <taxon>Spongiactinospora</taxon>
    </lineage>
</organism>
<proteinExistence type="inferred from homology"/>
<dbReference type="InterPro" id="IPR035906">
    <property type="entry name" value="MetI-like_sf"/>
</dbReference>
<gene>
    <name evidence="9" type="primary">phnE</name>
    <name evidence="9" type="ORF">DP939_15225</name>
</gene>
<evidence type="ECO:0000259" key="8">
    <source>
        <dbReference type="PROSITE" id="PS50928"/>
    </source>
</evidence>
<feature type="transmembrane region" description="Helical" evidence="7">
    <location>
        <begin position="244"/>
        <end position="269"/>
    </location>
</feature>
<dbReference type="Gene3D" id="1.10.3720.10">
    <property type="entry name" value="MetI-like"/>
    <property type="match status" value="2"/>
</dbReference>
<dbReference type="GO" id="GO:0005886">
    <property type="term" value="C:plasma membrane"/>
    <property type="evidence" value="ECO:0007669"/>
    <property type="project" value="UniProtKB-SubCell"/>
</dbReference>
<feature type="transmembrane region" description="Helical" evidence="7">
    <location>
        <begin position="418"/>
        <end position="438"/>
    </location>
</feature>
<protein>
    <submittedName>
        <fullName evidence="9">Phosphonate ABC transporter, permease protein PhnE</fullName>
    </submittedName>
</protein>
<feature type="transmembrane region" description="Helical" evidence="7">
    <location>
        <begin position="23"/>
        <end position="40"/>
    </location>
</feature>
<dbReference type="PANTHER" id="PTHR30043:SF1">
    <property type="entry name" value="ABC TRANSPORT SYSTEM PERMEASE PROTEIN P69"/>
    <property type="match status" value="1"/>
</dbReference>
<evidence type="ECO:0000256" key="3">
    <source>
        <dbReference type="ARBA" id="ARBA00022475"/>
    </source>
</evidence>
<feature type="transmembrane region" description="Helical" evidence="7">
    <location>
        <begin position="85"/>
        <end position="105"/>
    </location>
</feature>
<feature type="transmembrane region" description="Helical" evidence="7">
    <location>
        <begin position="517"/>
        <end position="538"/>
    </location>
</feature>
<evidence type="ECO:0000256" key="5">
    <source>
        <dbReference type="ARBA" id="ARBA00022989"/>
    </source>
</evidence>
<dbReference type="PANTHER" id="PTHR30043">
    <property type="entry name" value="PHOSPHONATES TRANSPORT SYSTEM PERMEASE PROTEIN"/>
    <property type="match status" value="1"/>
</dbReference>
<comment type="similarity">
    <text evidence="7">Belongs to the binding-protein-dependent transport system permease family.</text>
</comment>
<evidence type="ECO:0000313" key="9">
    <source>
        <dbReference type="EMBL" id="RBQ19284.1"/>
    </source>
</evidence>
<dbReference type="OrthoDB" id="9808005at2"/>
<feature type="transmembrane region" description="Helical" evidence="7">
    <location>
        <begin position="485"/>
        <end position="505"/>
    </location>
</feature>
<feature type="transmembrane region" description="Helical" evidence="7">
    <location>
        <begin position="388"/>
        <end position="412"/>
    </location>
</feature>
<dbReference type="Pfam" id="PF00528">
    <property type="entry name" value="BPD_transp_1"/>
    <property type="match status" value="2"/>
</dbReference>
<dbReference type="Proteomes" id="UP000253303">
    <property type="component" value="Unassembled WGS sequence"/>
</dbReference>
<evidence type="ECO:0000256" key="2">
    <source>
        <dbReference type="ARBA" id="ARBA00022448"/>
    </source>
</evidence>
<keyword evidence="6 7" id="KW-0472">Membrane</keyword>
<keyword evidence="10" id="KW-1185">Reference proteome</keyword>
<dbReference type="NCBIfam" id="TIGR01097">
    <property type="entry name" value="PhnE"/>
    <property type="match status" value="1"/>
</dbReference>
<sequence length="543" mass="54961">MTHGSAARAAPVPLTPPPSARRIAAWAYPVVFVLLGVLAVRHVGIGLAALAEGGDAMGALLARAWTPTLAAPATTFAHVLDTLSMTIAGTALAVAAAAVLAVLAARNTTPGPAVRSLALALIVGCRAIPDIVFAIFFVAALGIGPLPGVLALGLHSIGMLGKLFTEAVEAADDGIGEAVAATGAGPVRRLLAGVFPQAVPSMVAVTLYRIDINFRASVLLGAVGAGGIGMDLRTAFGFTDYREALGISCVVVAVVFLVEAVSLGLRALLLGGGRASGLPPVRGTRVPWTAGRTVTHVAAWGGLIVAAVAFWRSGATPGAVPAAVAGSLQALTEFFPPDFAPVLDILGPGLAEVCAIAMAATFLGVLGGLVLGLLAARTVAPHPAVRAVARAALAFLRSIPDLLLVLLFVAAFGIAEGAVAGTCALALFTASFVGKLVADTAEEIRPGPKEAILSTGASRVQELLYTVLGQLTPRLTGHSLYALDVNLRSFLVLGIVGAGEIGFALSRHIRSLDYDVVTAIVLPIFAIVLVVELVSASLRGALR</sequence>
<dbReference type="InterPro" id="IPR005769">
    <property type="entry name" value="PhnE/PtxC"/>
</dbReference>
<feature type="domain" description="ABC transmembrane type-1" evidence="8">
    <location>
        <begin position="350"/>
        <end position="535"/>
    </location>
</feature>
<evidence type="ECO:0000313" key="10">
    <source>
        <dbReference type="Proteomes" id="UP000253303"/>
    </source>
</evidence>
<dbReference type="AlphaFoldDB" id="A0A366M129"/>
<dbReference type="RefSeq" id="WP_113981344.1">
    <property type="nucleotide sequence ID" value="NZ_QMEY01000005.1"/>
</dbReference>
<dbReference type="SUPFAM" id="SSF161098">
    <property type="entry name" value="MetI-like"/>
    <property type="match status" value="2"/>
</dbReference>
<dbReference type="PROSITE" id="PS50928">
    <property type="entry name" value="ABC_TM1"/>
    <property type="match status" value="2"/>
</dbReference>
<reference evidence="9 10" key="1">
    <citation type="submission" date="2018-06" db="EMBL/GenBank/DDBJ databases">
        <title>Sphaerisporangium craniellae sp. nov., isolated from a marine sponge in the South China Sea.</title>
        <authorList>
            <person name="Li L."/>
        </authorList>
    </citation>
    <scope>NUCLEOTIDE SEQUENCE [LARGE SCALE GENOMIC DNA]</scope>
    <source>
        <strain evidence="9 10">LHW63015</strain>
    </source>
</reference>
<keyword evidence="2 7" id="KW-0813">Transport</keyword>
<feature type="transmembrane region" description="Helical" evidence="7">
    <location>
        <begin position="289"/>
        <end position="311"/>
    </location>
</feature>
<dbReference type="EMBL" id="QMEY01000005">
    <property type="protein sequence ID" value="RBQ19284.1"/>
    <property type="molecule type" value="Genomic_DNA"/>
</dbReference>
<comment type="subcellular location">
    <subcellularLocation>
        <location evidence="1 7">Cell membrane</location>
        <topology evidence="1 7">Multi-pass membrane protein</topology>
    </subcellularLocation>
</comment>
<dbReference type="GO" id="GO:0015416">
    <property type="term" value="F:ABC-type phosphonate transporter activity"/>
    <property type="evidence" value="ECO:0007669"/>
    <property type="project" value="InterPro"/>
</dbReference>
<evidence type="ECO:0000256" key="6">
    <source>
        <dbReference type="ARBA" id="ARBA00023136"/>
    </source>
</evidence>
<evidence type="ECO:0000256" key="7">
    <source>
        <dbReference type="RuleBase" id="RU363032"/>
    </source>
</evidence>
<keyword evidence="3" id="KW-1003">Cell membrane</keyword>
<dbReference type="InterPro" id="IPR000515">
    <property type="entry name" value="MetI-like"/>
</dbReference>
<evidence type="ECO:0000256" key="4">
    <source>
        <dbReference type="ARBA" id="ARBA00022692"/>
    </source>
</evidence>
<keyword evidence="4 7" id="KW-0812">Transmembrane</keyword>
<name>A0A366M129_9ACTN</name>